<keyword evidence="8" id="KW-0235">DNA replication</keyword>
<proteinExistence type="inferred from homology"/>
<sequence length="1143" mass="131348">MKFMNRIPNLRESLLRFESNKKTLIGLNFSNQLSKSCQSFKKVDDSQTPRYNPINIQMLSNGLHRQIFANKPVKTLNEKDLQEVISHLSQHNLWQAETSTLPDVDFKLPQLFNSDIIEHFNYIANEQLKVYKRLLLEFVNCDLPPVPQKWKFHPGWVQYEKSGKFKSVDYPEESALVFDVEVCMKEGNFPTMATAVSKDYWYLWCSERLTEDHFNWSQNVTLSDLIPLETAKSEIKFPKDKKWMPKIIVGHNVAFDRAFVKEQYYLERTKSQFLDTMSLHMCVSGLTGMQRAMSIASKKKSENDANGSFNPAIGWAFISSLNNLADVYKLYCHGEIKKDEREIFVSGSLSDIKEKFQESATYCAQDTWATFHILKKIMPMYLERFPHPVTFCGLLEMTSAYLPVNHNWERYLHEAQSTYEDLQKEMKLSLVHLANDACSLLPNNRYKKDPWLWDLNWSVQNIKFKKTVVKSTKTKRKKSADKSDGLNEKNQDPDESLVPEDTAMIDGVKDMNLNVIDPSIKQMYETASSLRKIRPFLPGYPLWYRELCDKSIVDDPDWEPGPYLISTQMRSVPKLMRMTWDGFPLHYDDKHGWGYLVPDVKELDISEPNDFPLESLLRLVECNKMDPTEAEQNIDPFWSIISEPNENRSEASKLWKSILGKNQKQEPWNLDQFSNGPHDVEIKGCHFYKLPHKDGPQKRVGNPLSKDFLSKVEDGTLKTWGKGQADRALLLSKMLSYWKNAHARIFSQMVIWLNNEELSEAIKHNEAYNESGLYGAILPRLIPAGTVTRRAVEPTWLTASNAYEDRVGSELKAMIQAPPGYHFVGADVDSQELWLAAVFGDSQFVGIHGCTAFGWMTLQGKKSTGTDMHSKTAKSVGVSRDQAKILNYARIYGAGKSFAQRLLMQFNHRLSMEEAKKKVKKIYAETKGIQKFMEGDDEIEDSGFIFTTTDERRIWIGGSESYMFNKLEDIALSSKPRTPALECRISRALEPKAVDKNFMTSRINWVVQSSAVDFLHLMLVCMKWLFTEFNIQGRFSISIHDEVRYLVKSEDRYRAALALQITNLLTRSFFTSKLEMHDLPQSVAFFSSVDVDTVLRKEVHMDSVTPSNPHGLEKGYGISPGEALDIFEILRKTNGGQLSEKTA</sequence>
<dbReference type="SUPFAM" id="SSF53098">
    <property type="entry name" value="Ribonuclease H-like"/>
    <property type="match status" value="1"/>
</dbReference>
<dbReference type="EMBL" id="CAXIEN010000316">
    <property type="protein sequence ID" value="CAL1292903.1"/>
    <property type="molecule type" value="Genomic_DNA"/>
</dbReference>
<reference evidence="17 18" key="1">
    <citation type="submission" date="2024-04" db="EMBL/GenBank/DDBJ databases">
        <authorList>
            <person name="Rising A."/>
            <person name="Reimegard J."/>
            <person name="Sonavane S."/>
            <person name="Akerstrom W."/>
            <person name="Nylinder S."/>
            <person name="Hedman E."/>
            <person name="Kallberg Y."/>
        </authorList>
    </citation>
    <scope>NUCLEOTIDE SEQUENCE [LARGE SCALE GENOMIC DNA]</scope>
</reference>
<dbReference type="InterPro" id="IPR047580">
    <property type="entry name" value="POLG_palm_dom"/>
</dbReference>
<comment type="caution">
    <text evidence="17">The sequence shown here is derived from an EMBL/GenBank/DDBJ whole genome shotgun (WGS) entry which is preliminary data.</text>
</comment>
<dbReference type="Pfam" id="PF18136">
    <property type="entry name" value="DNApol_Exo"/>
    <property type="match status" value="1"/>
</dbReference>
<dbReference type="PANTHER" id="PTHR10267">
    <property type="entry name" value="DNA POLYMERASE SUBUNIT GAMMA-1"/>
    <property type="match status" value="1"/>
</dbReference>
<dbReference type="FunFam" id="1.10.150.20:FF:000024">
    <property type="entry name" value="DNA polymerase gamma, catalytic subunit"/>
    <property type="match status" value="1"/>
</dbReference>
<dbReference type="PRINTS" id="PR00867">
    <property type="entry name" value="DNAPOLG"/>
</dbReference>
<evidence type="ECO:0000256" key="15">
    <source>
        <dbReference type="SAM" id="MobiDB-lite"/>
    </source>
</evidence>
<evidence type="ECO:0000256" key="14">
    <source>
        <dbReference type="ARBA" id="ARBA00031966"/>
    </source>
</evidence>
<dbReference type="Pfam" id="PF00476">
    <property type="entry name" value="DNA_pol_A"/>
    <property type="match status" value="1"/>
</dbReference>
<dbReference type="InterPro" id="IPR012337">
    <property type="entry name" value="RNaseH-like_sf"/>
</dbReference>
<keyword evidence="6" id="KW-0808">Transferase</keyword>
<dbReference type="Gene3D" id="3.30.420.390">
    <property type="match status" value="2"/>
</dbReference>
<evidence type="ECO:0000256" key="9">
    <source>
        <dbReference type="ARBA" id="ARBA00022842"/>
    </source>
</evidence>
<feature type="domain" description="DNA-directed DNA polymerase family A palm" evidence="16">
    <location>
        <begin position="808"/>
        <end position="1051"/>
    </location>
</feature>
<dbReference type="GO" id="GO:0003887">
    <property type="term" value="F:DNA-directed DNA polymerase activity"/>
    <property type="evidence" value="ECO:0007669"/>
    <property type="project" value="UniProtKB-KW"/>
</dbReference>
<dbReference type="Proteomes" id="UP001497382">
    <property type="component" value="Unassembled WGS sequence"/>
</dbReference>
<evidence type="ECO:0000256" key="3">
    <source>
        <dbReference type="ARBA" id="ARBA00007705"/>
    </source>
</evidence>
<dbReference type="GO" id="GO:0042645">
    <property type="term" value="C:mitochondrial nucleoid"/>
    <property type="evidence" value="ECO:0007669"/>
    <property type="project" value="UniProtKB-SubCell"/>
</dbReference>
<evidence type="ECO:0000256" key="8">
    <source>
        <dbReference type="ARBA" id="ARBA00022705"/>
    </source>
</evidence>
<dbReference type="GO" id="GO:0006264">
    <property type="term" value="P:mitochondrial DNA replication"/>
    <property type="evidence" value="ECO:0007669"/>
    <property type="project" value="InterPro"/>
</dbReference>
<dbReference type="PANTHER" id="PTHR10267:SF0">
    <property type="entry name" value="DNA POLYMERASE SUBUNIT GAMMA-1"/>
    <property type="match status" value="1"/>
</dbReference>
<evidence type="ECO:0000256" key="7">
    <source>
        <dbReference type="ARBA" id="ARBA00022695"/>
    </source>
</evidence>
<keyword evidence="7" id="KW-0548">Nucleotidyltransferase</keyword>
<feature type="compositionally biased region" description="Basic and acidic residues" evidence="15">
    <location>
        <begin position="480"/>
        <end position="492"/>
    </location>
</feature>
<keyword evidence="18" id="KW-1185">Reference proteome</keyword>
<evidence type="ECO:0000256" key="2">
    <source>
        <dbReference type="ARBA" id="ARBA00004436"/>
    </source>
</evidence>
<comment type="subcellular location">
    <subcellularLocation>
        <location evidence="2">Mitochondrion matrix</location>
        <location evidence="2">Mitochondrion nucleoid</location>
    </subcellularLocation>
</comment>
<dbReference type="CDD" id="cd08641">
    <property type="entry name" value="DNA_pol_gammaA"/>
    <property type="match status" value="1"/>
</dbReference>
<keyword evidence="11" id="KW-0238">DNA-binding</keyword>
<dbReference type="SMART" id="SM00482">
    <property type="entry name" value="POLAc"/>
    <property type="match status" value="1"/>
</dbReference>
<organism evidence="17 18">
    <name type="scientific">Larinioides sclopetarius</name>
    <dbReference type="NCBI Taxonomy" id="280406"/>
    <lineage>
        <taxon>Eukaryota</taxon>
        <taxon>Metazoa</taxon>
        <taxon>Ecdysozoa</taxon>
        <taxon>Arthropoda</taxon>
        <taxon>Chelicerata</taxon>
        <taxon>Arachnida</taxon>
        <taxon>Araneae</taxon>
        <taxon>Araneomorphae</taxon>
        <taxon>Entelegynae</taxon>
        <taxon>Araneoidea</taxon>
        <taxon>Araneidae</taxon>
        <taxon>Larinioides</taxon>
    </lineage>
</organism>
<evidence type="ECO:0000256" key="6">
    <source>
        <dbReference type="ARBA" id="ARBA00022679"/>
    </source>
</evidence>
<evidence type="ECO:0000256" key="4">
    <source>
        <dbReference type="ARBA" id="ARBA00012417"/>
    </source>
</evidence>
<protein>
    <recommendedName>
        <fullName evidence="5">DNA polymerase subunit gamma-1</fullName>
        <ecNumber evidence="4">2.7.7.7</ecNumber>
    </recommendedName>
    <alternativeName>
        <fullName evidence="14">Mitochondrial DNA polymerase catalytic subunit</fullName>
    </alternativeName>
</protein>
<comment type="cofactor">
    <cofactor evidence="1">
        <name>Mg(2+)</name>
        <dbReference type="ChEBI" id="CHEBI:18420"/>
    </cofactor>
</comment>
<dbReference type="InterPro" id="IPR041336">
    <property type="entry name" value="DNApol_Exo"/>
</dbReference>
<dbReference type="InterPro" id="IPR019760">
    <property type="entry name" value="DNA-dir_DNA_pol_A_CS"/>
</dbReference>
<keyword evidence="10" id="KW-0239">DNA-directed DNA polymerase</keyword>
<dbReference type="InterPro" id="IPR002297">
    <property type="entry name" value="DNA-dir_DNA_pol_A_mt"/>
</dbReference>
<evidence type="ECO:0000256" key="11">
    <source>
        <dbReference type="ARBA" id="ARBA00023125"/>
    </source>
</evidence>
<keyword evidence="12" id="KW-0496">Mitochondrion</keyword>
<evidence type="ECO:0000256" key="10">
    <source>
        <dbReference type="ARBA" id="ARBA00022932"/>
    </source>
</evidence>
<dbReference type="FunFam" id="3.30.420.390:FF:000002">
    <property type="entry name" value="DNA polymerase gamma, catalytic subunit"/>
    <property type="match status" value="1"/>
</dbReference>
<gene>
    <name evidence="17" type="ORF">LARSCL_LOCUS17911</name>
</gene>
<dbReference type="SUPFAM" id="SSF56672">
    <property type="entry name" value="DNA/RNA polymerases"/>
    <property type="match status" value="1"/>
</dbReference>
<dbReference type="PROSITE" id="PS00447">
    <property type="entry name" value="DNA_POLYMERASE_A"/>
    <property type="match status" value="1"/>
</dbReference>
<feature type="region of interest" description="Disordered" evidence="15">
    <location>
        <begin position="473"/>
        <end position="499"/>
    </location>
</feature>
<dbReference type="EC" id="2.7.7.7" evidence="4"/>
<dbReference type="GO" id="GO:0005760">
    <property type="term" value="C:gamma DNA polymerase complex"/>
    <property type="evidence" value="ECO:0007669"/>
    <property type="project" value="InterPro"/>
</dbReference>
<dbReference type="InterPro" id="IPR043502">
    <property type="entry name" value="DNA/RNA_pol_sf"/>
</dbReference>
<comment type="similarity">
    <text evidence="3">Belongs to the DNA polymerase type-A family.</text>
</comment>
<evidence type="ECO:0000313" key="17">
    <source>
        <dbReference type="EMBL" id="CAL1292903.1"/>
    </source>
</evidence>
<dbReference type="Gene3D" id="1.10.150.20">
    <property type="entry name" value="5' to 3' exonuclease, C-terminal subdomain"/>
    <property type="match status" value="1"/>
</dbReference>
<dbReference type="Gene3D" id="3.30.70.370">
    <property type="match status" value="1"/>
</dbReference>
<evidence type="ECO:0000256" key="5">
    <source>
        <dbReference type="ARBA" id="ARBA00015350"/>
    </source>
</evidence>
<accession>A0AAV2B9N0</accession>
<evidence type="ECO:0000313" key="18">
    <source>
        <dbReference type="Proteomes" id="UP001497382"/>
    </source>
</evidence>
<dbReference type="AlphaFoldDB" id="A0AAV2B9N0"/>
<evidence type="ECO:0000256" key="13">
    <source>
        <dbReference type="ARBA" id="ARBA00023271"/>
    </source>
</evidence>
<evidence type="ECO:0000256" key="1">
    <source>
        <dbReference type="ARBA" id="ARBA00001946"/>
    </source>
</evidence>
<dbReference type="InterPro" id="IPR001098">
    <property type="entry name" value="DNA-dir_DNA_pol_A_palm_dom"/>
</dbReference>
<name>A0AAV2B9N0_9ARAC</name>
<dbReference type="GO" id="GO:0003677">
    <property type="term" value="F:DNA binding"/>
    <property type="evidence" value="ECO:0007669"/>
    <property type="project" value="UniProtKB-KW"/>
</dbReference>
<dbReference type="GO" id="GO:0008408">
    <property type="term" value="F:3'-5' exonuclease activity"/>
    <property type="evidence" value="ECO:0007669"/>
    <property type="project" value="TreeGrafter"/>
</dbReference>
<keyword evidence="13" id="KW-1135">Mitochondrion nucleoid</keyword>
<evidence type="ECO:0000259" key="16">
    <source>
        <dbReference type="SMART" id="SM00482"/>
    </source>
</evidence>
<keyword evidence="9" id="KW-0460">Magnesium</keyword>
<evidence type="ECO:0000256" key="12">
    <source>
        <dbReference type="ARBA" id="ARBA00023128"/>
    </source>
</evidence>